<evidence type="ECO:0000259" key="1">
    <source>
        <dbReference type="Pfam" id="PF05272"/>
    </source>
</evidence>
<feature type="domain" description="BT4734-like N-terminal" evidence="2">
    <location>
        <begin position="55"/>
        <end position="193"/>
    </location>
</feature>
<dbReference type="InterPro" id="IPR027417">
    <property type="entry name" value="P-loop_NTPase"/>
</dbReference>
<sequence>MKNIVITTYRGLSLVSGSISIQQLFEFIRGNVYRDRIRRLREAMEEGDTTKADRMKKQLPYHTITATYIKERLAYSLDTYQDIITLDCDDMPAEKLPEFRRLVNDCPDTLGDFVSPRMHGLKIFVYLTGEEAEALRAELNALGTVDFPTLERYHHRMYALASDKYEKLLNTKVDTSGSDPGRGFFVSHDPDAFLSPERLENVKPLTVKVTLPTEEECKNKKRKTPRERSPLLPVQENASPIDLQVQLDFRKALEYTRRKERLETGNRDNFFYCLGTQCYRRHITEQEAVSLAHSHFGDNLPDFDLELPLHNAYQYTSKTDRAEEEEKEPKICQIIKFMDEHYEIRRNVVKEQIEFRKKTPASPEAGLPPFNALRVKDFNTFYVNAHTKNINCTQTDLKAVVDSDYAEPFNPFVHYFTSRKAWDGKTDFIGQITKTVKAADQAFFEDSFRRWLVGMVACAIDDDAQNHILILLHGAQGKGKSTFIRHLLPPELKDYYRNGMINPDNKDHLLQMSSCLLINLDEFDTLSPERMQSLKSLITQDVVNERKAYDIQNYTYIRRASFIASTNNPHCLPDIGQNRRIAFNTLLDIDYHTPVNHEGIYAQAYALYRQGFQYWYENEEITFLNNRNEAFRQKDPLEENLFFYFRAARPNDIHAQWFPAAYLMSVLSLNGRTQSNAQMKQMLVTVLENNHFHSRKTDNKVTEYCVVEYTPQERTENSIRPQLPVQKGLEL</sequence>
<dbReference type="InterPro" id="IPR007936">
    <property type="entry name" value="VapE-like_dom"/>
</dbReference>
<dbReference type="EMBL" id="CP050831">
    <property type="protein sequence ID" value="QIU95655.1"/>
    <property type="molecule type" value="Genomic_DNA"/>
</dbReference>
<protein>
    <submittedName>
        <fullName evidence="3">Virulence protein E</fullName>
    </submittedName>
</protein>
<dbReference type="AlphaFoldDB" id="A0A6H0KQT9"/>
<accession>A0A6H0KQT9</accession>
<evidence type="ECO:0000259" key="2">
    <source>
        <dbReference type="Pfam" id="PF08800"/>
    </source>
</evidence>
<dbReference type="PANTHER" id="PTHR34985">
    <property type="entry name" value="SLR0554 PROTEIN"/>
    <property type="match status" value="1"/>
</dbReference>
<organism evidence="3 4">
    <name type="scientific">Bacteroides faecium</name>
    <dbReference type="NCBI Taxonomy" id="2715212"/>
    <lineage>
        <taxon>Bacteria</taxon>
        <taxon>Pseudomonadati</taxon>
        <taxon>Bacteroidota</taxon>
        <taxon>Bacteroidia</taxon>
        <taxon>Bacteroidales</taxon>
        <taxon>Bacteroidaceae</taxon>
        <taxon>Bacteroides</taxon>
    </lineage>
</organism>
<keyword evidence="4" id="KW-1185">Reference proteome</keyword>
<feature type="domain" description="Virulence-associated protein E-like" evidence="1">
    <location>
        <begin position="421"/>
        <end position="632"/>
    </location>
</feature>
<name>A0A6H0KQT9_9BACE</name>
<dbReference type="Proteomes" id="UP000501780">
    <property type="component" value="Chromosome"/>
</dbReference>
<dbReference type="KEGG" id="bfc:BacF7301_16520"/>
<dbReference type="RefSeq" id="WP_167964494.1">
    <property type="nucleotide sequence ID" value="NZ_CP050831.1"/>
</dbReference>
<dbReference type="PANTHER" id="PTHR34985:SF1">
    <property type="entry name" value="SLR0554 PROTEIN"/>
    <property type="match status" value="1"/>
</dbReference>
<gene>
    <name evidence="3" type="ORF">BacF7301_16520</name>
</gene>
<evidence type="ECO:0000313" key="3">
    <source>
        <dbReference type="EMBL" id="QIU95655.1"/>
    </source>
</evidence>
<dbReference type="InterPro" id="IPR014907">
    <property type="entry name" value="BT4734-like_N"/>
</dbReference>
<evidence type="ECO:0000313" key="4">
    <source>
        <dbReference type="Proteomes" id="UP000501780"/>
    </source>
</evidence>
<dbReference type="SUPFAM" id="SSF52540">
    <property type="entry name" value="P-loop containing nucleoside triphosphate hydrolases"/>
    <property type="match status" value="1"/>
</dbReference>
<reference evidence="3 4" key="1">
    <citation type="submission" date="2020-03" db="EMBL/GenBank/DDBJ databases">
        <title>Genomic analysis of Bacteroides faecium CBA7301.</title>
        <authorList>
            <person name="Kim J."/>
            <person name="Roh S.W."/>
        </authorList>
    </citation>
    <scope>NUCLEOTIDE SEQUENCE [LARGE SCALE GENOMIC DNA]</scope>
    <source>
        <strain evidence="3 4">CBA7301</strain>
    </source>
</reference>
<proteinExistence type="predicted"/>
<dbReference type="Pfam" id="PF05272">
    <property type="entry name" value="VapE-like_dom"/>
    <property type="match status" value="1"/>
</dbReference>
<dbReference type="Pfam" id="PF08800">
    <property type="entry name" value="BT4734-like_N"/>
    <property type="match status" value="1"/>
</dbReference>